<dbReference type="RefSeq" id="WP_108309357.1">
    <property type="nucleotide sequence ID" value="NZ_CP020921.1"/>
</dbReference>
<evidence type="ECO:0000256" key="1">
    <source>
        <dbReference type="ARBA" id="ARBA00001947"/>
    </source>
</evidence>
<comment type="subcellular location">
    <subcellularLocation>
        <location evidence="2">Cell membrane</location>
        <topology evidence="2">Multi-pass membrane protein</topology>
    </subcellularLocation>
</comment>
<accession>A0A2R4W199</accession>
<dbReference type="GO" id="GO:0005886">
    <property type="term" value="C:plasma membrane"/>
    <property type="evidence" value="ECO:0007669"/>
    <property type="project" value="UniProtKB-SubCell"/>
</dbReference>
<evidence type="ECO:0000256" key="7">
    <source>
        <dbReference type="ARBA" id="ARBA00022723"/>
    </source>
</evidence>
<evidence type="ECO:0000256" key="9">
    <source>
        <dbReference type="ARBA" id="ARBA00022833"/>
    </source>
</evidence>
<keyword evidence="5 15" id="KW-0645">Protease</keyword>
<keyword evidence="11" id="KW-0482">Metalloprotease</keyword>
<evidence type="ECO:0000313" key="16">
    <source>
        <dbReference type="Proteomes" id="UP000244792"/>
    </source>
</evidence>
<comment type="cofactor">
    <cofactor evidence="1">
        <name>Zn(2+)</name>
        <dbReference type="ChEBI" id="CHEBI:29105"/>
    </cofactor>
</comment>
<evidence type="ECO:0000256" key="5">
    <source>
        <dbReference type="ARBA" id="ARBA00022670"/>
    </source>
</evidence>
<proteinExistence type="inferred from homology"/>
<dbReference type="EMBL" id="CP020921">
    <property type="protein sequence ID" value="AWB10565.1"/>
    <property type="molecule type" value="Genomic_DNA"/>
</dbReference>
<dbReference type="AlphaFoldDB" id="A0A2R4W199"/>
<dbReference type="PANTHER" id="PTHR35864">
    <property type="entry name" value="ZINC METALLOPROTEASE MJ0611-RELATED"/>
    <property type="match status" value="1"/>
</dbReference>
<keyword evidence="9" id="KW-0862">Zinc</keyword>
<evidence type="ECO:0000256" key="8">
    <source>
        <dbReference type="ARBA" id="ARBA00022801"/>
    </source>
</evidence>
<gene>
    <name evidence="15" type="ORF">TDSAC_1223</name>
</gene>
<dbReference type="PANTHER" id="PTHR35864:SF1">
    <property type="entry name" value="ZINC METALLOPROTEASE YWHC-RELATED"/>
    <property type="match status" value="1"/>
</dbReference>
<keyword evidence="4" id="KW-1003">Cell membrane</keyword>
<reference evidence="15 16" key="1">
    <citation type="submission" date="2017-04" db="EMBL/GenBank/DDBJ databases">
        <title>Genomic insights into metabolism of Thermodesulfobium acidiphilum.</title>
        <authorList>
            <person name="Toshchakov S.V."/>
            <person name="Frolov E.N."/>
            <person name="Kublanov I.V."/>
            <person name="Samarov N.I."/>
            <person name="Novikov A."/>
            <person name="Lebedinsky A.V."/>
            <person name="Bonch-Osmolovskaya E.A."/>
            <person name="Chernyh N.A."/>
        </authorList>
    </citation>
    <scope>NUCLEOTIDE SEQUENCE [LARGE SCALE GENOMIC DNA]</scope>
    <source>
        <strain evidence="15 16">3127-1</strain>
    </source>
</reference>
<evidence type="ECO:0000256" key="2">
    <source>
        <dbReference type="ARBA" id="ARBA00004651"/>
    </source>
</evidence>
<dbReference type="KEGG" id="taci:TDSAC_1223"/>
<evidence type="ECO:0000256" key="13">
    <source>
        <dbReference type="SAM" id="Phobius"/>
    </source>
</evidence>
<protein>
    <submittedName>
        <fullName evidence="15">Zn-dependent protease (Includes SpoIVFB)</fullName>
    </submittedName>
</protein>
<keyword evidence="8" id="KW-0378">Hydrolase</keyword>
<dbReference type="GO" id="GO:0046872">
    <property type="term" value="F:metal ion binding"/>
    <property type="evidence" value="ECO:0007669"/>
    <property type="project" value="UniProtKB-KW"/>
</dbReference>
<feature type="domain" description="Peptidase M50" evidence="14">
    <location>
        <begin position="119"/>
        <end position="178"/>
    </location>
</feature>
<evidence type="ECO:0000256" key="4">
    <source>
        <dbReference type="ARBA" id="ARBA00022475"/>
    </source>
</evidence>
<dbReference type="OrthoDB" id="9800627at2"/>
<feature type="transmembrane region" description="Helical" evidence="13">
    <location>
        <begin position="125"/>
        <end position="150"/>
    </location>
</feature>
<evidence type="ECO:0000259" key="14">
    <source>
        <dbReference type="Pfam" id="PF02163"/>
    </source>
</evidence>
<dbReference type="Proteomes" id="UP000244792">
    <property type="component" value="Chromosome"/>
</dbReference>
<sequence length="199" mass="22318">MFDIVGLVLAIPAVIIALTVHEFAHAYVAYKYGDYTPKANGRLTLNPLAHIDPLGFVALLLIKFGWAKPVPVNYVILSRKKGGIEMTALAGSLANFGMALVAARILVVFYQFISVYDPLVAFFQLLIFLNISLGVFNLIPIPPLDGYTVFRKFFPYELRRTIEMYEYYGQFVLIIFLLLGGANILIPIVQFIFNLMVFA</sequence>
<evidence type="ECO:0000256" key="10">
    <source>
        <dbReference type="ARBA" id="ARBA00022989"/>
    </source>
</evidence>
<organism evidence="15 16">
    <name type="scientific">Thermodesulfobium acidiphilum</name>
    <dbReference type="NCBI Taxonomy" id="1794699"/>
    <lineage>
        <taxon>Bacteria</taxon>
        <taxon>Pseudomonadati</taxon>
        <taxon>Thermodesulfobiota</taxon>
        <taxon>Thermodesulfobiia</taxon>
        <taxon>Thermodesulfobiales</taxon>
        <taxon>Thermodesulfobiaceae</taxon>
        <taxon>Thermodesulfobium</taxon>
    </lineage>
</organism>
<evidence type="ECO:0000256" key="11">
    <source>
        <dbReference type="ARBA" id="ARBA00023049"/>
    </source>
</evidence>
<feature type="transmembrane region" description="Helical" evidence="13">
    <location>
        <begin position="171"/>
        <end position="193"/>
    </location>
</feature>
<keyword evidence="12 13" id="KW-0472">Membrane</keyword>
<dbReference type="InterPro" id="IPR008915">
    <property type="entry name" value="Peptidase_M50"/>
</dbReference>
<dbReference type="CDD" id="cd06158">
    <property type="entry name" value="S2P-M50_like_1"/>
    <property type="match status" value="1"/>
</dbReference>
<dbReference type="InterPro" id="IPR052348">
    <property type="entry name" value="Metallopeptidase_M50B"/>
</dbReference>
<dbReference type="GO" id="GO:0006508">
    <property type="term" value="P:proteolysis"/>
    <property type="evidence" value="ECO:0007669"/>
    <property type="project" value="UniProtKB-KW"/>
</dbReference>
<feature type="transmembrane region" description="Helical" evidence="13">
    <location>
        <begin position="87"/>
        <end position="113"/>
    </location>
</feature>
<dbReference type="GO" id="GO:0008237">
    <property type="term" value="F:metallopeptidase activity"/>
    <property type="evidence" value="ECO:0007669"/>
    <property type="project" value="UniProtKB-KW"/>
</dbReference>
<keyword evidence="16" id="KW-1185">Reference proteome</keyword>
<name>A0A2R4W199_THEAF</name>
<dbReference type="Pfam" id="PF02163">
    <property type="entry name" value="Peptidase_M50"/>
    <property type="match status" value="1"/>
</dbReference>
<evidence type="ECO:0000256" key="3">
    <source>
        <dbReference type="ARBA" id="ARBA00007931"/>
    </source>
</evidence>
<comment type="similarity">
    <text evidence="3">Belongs to the peptidase M50B family.</text>
</comment>
<evidence type="ECO:0000256" key="6">
    <source>
        <dbReference type="ARBA" id="ARBA00022692"/>
    </source>
</evidence>
<evidence type="ECO:0000256" key="12">
    <source>
        <dbReference type="ARBA" id="ARBA00023136"/>
    </source>
</evidence>
<keyword evidence="10 13" id="KW-1133">Transmembrane helix</keyword>
<dbReference type="InterPro" id="IPR044537">
    <property type="entry name" value="Rip2-like"/>
</dbReference>
<feature type="transmembrane region" description="Helical" evidence="13">
    <location>
        <begin position="7"/>
        <end position="28"/>
    </location>
</feature>
<keyword evidence="6 13" id="KW-0812">Transmembrane</keyword>
<keyword evidence="7" id="KW-0479">Metal-binding</keyword>
<evidence type="ECO:0000313" key="15">
    <source>
        <dbReference type="EMBL" id="AWB10565.1"/>
    </source>
</evidence>